<organism evidence="2 3">
    <name type="scientific">Silicimonas algicola</name>
    <dbReference type="NCBI Taxonomy" id="1826607"/>
    <lineage>
        <taxon>Bacteria</taxon>
        <taxon>Pseudomonadati</taxon>
        <taxon>Pseudomonadota</taxon>
        <taxon>Alphaproteobacteria</taxon>
        <taxon>Rhodobacterales</taxon>
        <taxon>Paracoccaceae</taxon>
    </lineage>
</organism>
<gene>
    <name evidence="2" type="ORF">C8D95_1141</name>
</gene>
<evidence type="ECO:0000313" key="2">
    <source>
        <dbReference type="EMBL" id="PWK53099.1"/>
    </source>
</evidence>
<evidence type="ECO:0000256" key="1">
    <source>
        <dbReference type="SAM" id="Phobius"/>
    </source>
</evidence>
<dbReference type="EMBL" id="QGGV01000014">
    <property type="protein sequence ID" value="PWK53099.1"/>
    <property type="molecule type" value="Genomic_DNA"/>
</dbReference>
<keyword evidence="1" id="KW-1133">Transmembrane helix</keyword>
<feature type="transmembrane region" description="Helical" evidence="1">
    <location>
        <begin position="21"/>
        <end position="41"/>
    </location>
</feature>
<keyword evidence="3" id="KW-1185">Reference proteome</keyword>
<sequence>MRAIAPLGRRLRYLLLKETGAVTVEGVLWVPIYGVFFALLVDVSLMFNG</sequence>
<keyword evidence="1" id="KW-0472">Membrane</keyword>
<dbReference type="AlphaFoldDB" id="A0A316FX09"/>
<keyword evidence="1" id="KW-0812">Transmembrane</keyword>
<evidence type="ECO:0000313" key="3">
    <source>
        <dbReference type="Proteomes" id="UP000245390"/>
    </source>
</evidence>
<comment type="caution">
    <text evidence="2">The sequence shown here is derived from an EMBL/GenBank/DDBJ whole genome shotgun (WGS) entry which is preliminary data.</text>
</comment>
<proteinExistence type="predicted"/>
<reference evidence="2 3" key="1">
    <citation type="submission" date="2018-05" db="EMBL/GenBank/DDBJ databases">
        <title>Genomic Encyclopedia of Type Strains, Phase IV (KMG-IV): sequencing the most valuable type-strain genomes for metagenomic binning, comparative biology and taxonomic classification.</title>
        <authorList>
            <person name="Goeker M."/>
        </authorList>
    </citation>
    <scope>NUCLEOTIDE SEQUENCE [LARGE SCALE GENOMIC DNA]</scope>
    <source>
        <strain evidence="2 3">DSM 103371</strain>
    </source>
</reference>
<protein>
    <submittedName>
        <fullName evidence="2">Uncharacterized protein</fullName>
    </submittedName>
</protein>
<feature type="non-terminal residue" evidence="2">
    <location>
        <position position="49"/>
    </location>
</feature>
<name>A0A316FX09_9RHOB</name>
<dbReference type="Proteomes" id="UP000245390">
    <property type="component" value="Unassembled WGS sequence"/>
</dbReference>
<accession>A0A316FX09</accession>